<comment type="caution">
    <text evidence="2">The sequence shown here is derived from an EMBL/GenBank/DDBJ whole genome shotgun (WGS) entry which is preliminary data.</text>
</comment>
<feature type="compositionally biased region" description="Basic and acidic residues" evidence="1">
    <location>
        <begin position="69"/>
        <end position="83"/>
    </location>
</feature>
<proteinExistence type="predicted"/>
<feature type="compositionally biased region" description="Basic and acidic residues" evidence="1">
    <location>
        <begin position="1"/>
        <end position="13"/>
    </location>
</feature>
<sequence>MRNPPHSEEDAHRYSSHGQTRRDDRELHEGVAPYAKGGFHPDSSDVPSRRPPADVPHCTIGPVEQSVHAIEHRTRRHRDEKLHRSARRSSSADATAVSQPRRGLERNASQKPSSQQTQFLEVELQTARRENSTKDDEIKLLKRDLYNAQTEDNHYRRKDAHSQELLDTQRRELQGARTFLNTTDLYSGGDIIEMLNTLNSEIFQAVAIITDATEGARPGGGRYRCSDDASAIEMVLGDEMRMLLQGNGTEGENIAIIQAALQTSLNIASEHICRLWSINGLLDTSLNAVYAQIRAQQDQVLVSGTWRSLTRAQTKRLAYQDQGVLGHIVERMKVILVVARRWPCGDSESSRQITSMIFEKVSTILTLLARLDEAMNERVTSTDMMLCVPGLGTSFDAQNMEDADGGESSSGTVLFVTEMGLMRVDKDPAGRDKVAVLLKPKVFLQESFIKQETPKVRAEVQRRK</sequence>
<accession>A0A9P5PS09</accession>
<feature type="region of interest" description="Disordered" evidence="1">
    <location>
        <begin position="1"/>
        <end position="118"/>
    </location>
</feature>
<gene>
    <name evidence="2" type="ORF">BDP27DRAFT_1421992</name>
</gene>
<reference evidence="2" key="1">
    <citation type="submission" date="2020-11" db="EMBL/GenBank/DDBJ databases">
        <authorList>
            <consortium name="DOE Joint Genome Institute"/>
            <person name="Ahrendt S."/>
            <person name="Riley R."/>
            <person name="Andreopoulos W."/>
            <person name="Labutti K."/>
            <person name="Pangilinan J."/>
            <person name="Ruiz-Duenas F.J."/>
            <person name="Barrasa J.M."/>
            <person name="Sanchez-Garcia M."/>
            <person name="Camarero S."/>
            <person name="Miyauchi S."/>
            <person name="Serrano A."/>
            <person name="Linde D."/>
            <person name="Babiker R."/>
            <person name="Drula E."/>
            <person name="Ayuso-Fernandez I."/>
            <person name="Pacheco R."/>
            <person name="Padilla G."/>
            <person name="Ferreira P."/>
            <person name="Barriuso J."/>
            <person name="Kellner H."/>
            <person name="Castanera R."/>
            <person name="Alfaro M."/>
            <person name="Ramirez L."/>
            <person name="Pisabarro A.G."/>
            <person name="Kuo A."/>
            <person name="Tritt A."/>
            <person name="Lipzen A."/>
            <person name="He G."/>
            <person name="Yan M."/>
            <person name="Ng V."/>
            <person name="Cullen D."/>
            <person name="Martin F."/>
            <person name="Rosso M.-N."/>
            <person name="Henrissat B."/>
            <person name="Hibbett D."/>
            <person name="Martinez A.T."/>
            <person name="Grigoriev I.V."/>
        </authorList>
    </citation>
    <scope>NUCLEOTIDE SEQUENCE</scope>
    <source>
        <strain evidence="2">AH 40177</strain>
    </source>
</reference>
<feature type="compositionally biased region" description="Polar residues" evidence="1">
    <location>
        <begin position="107"/>
        <end position="118"/>
    </location>
</feature>
<dbReference type="OrthoDB" id="3147752at2759"/>
<name>A0A9P5PS09_9AGAR</name>
<evidence type="ECO:0000256" key="1">
    <source>
        <dbReference type="SAM" id="MobiDB-lite"/>
    </source>
</evidence>
<dbReference type="EMBL" id="JADNRY010000062">
    <property type="protein sequence ID" value="KAF9068289.1"/>
    <property type="molecule type" value="Genomic_DNA"/>
</dbReference>
<organism evidence="2 3">
    <name type="scientific">Rhodocollybia butyracea</name>
    <dbReference type="NCBI Taxonomy" id="206335"/>
    <lineage>
        <taxon>Eukaryota</taxon>
        <taxon>Fungi</taxon>
        <taxon>Dikarya</taxon>
        <taxon>Basidiomycota</taxon>
        <taxon>Agaricomycotina</taxon>
        <taxon>Agaricomycetes</taxon>
        <taxon>Agaricomycetidae</taxon>
        <taxon>Agaricales</taxon>
        <taxon>Marasmiineae</taxon>
        <taxon>Omphalotaceae</taxon>
        <taxon>Rhodocollybia</taxon>
    </lineage>
</organism>
<keyword evidence="3" id="KW-1185">Reference proteome</keyword>
<dbReference type="AlphaFoldDB" id="A0A9P5PS09"/>
<evidence type="ECO:0000313" key="3">
    <source>
        <dbReference type="Proteomes" id="UP000772434"/>
    </source>
</evidence>
<protein>
    <submittedName>
        <fullName evidence="2">Uncharacterized protein</fullName>
    </submittedName>
</protein>
<evidence type="ECO:0000313" key="2">
    <source>
        <dbReference type="EMBL" id="KAF9068289.1"/>
    </source>
</evidence>
<dbReference type="Proteomes" id="UP000772434">
    <property type="component" value="Unassembled WGS sequence"/>
</dbReference>
<feature type="compositionally biased region" description="Basic and acidic residues" evidence="1">
    <location>
        <begin position="20"/>
        <end position="29"/>
    </location>
</feature>